<dbReference type="SUPFAM" id="SSF55174">
    <property type="entry name" value="Alpha-L RNA-binding motif"/>
    <property type="match status" value="1"/>
</dbReference>
<proteinExistence type="inferred from homology"/>
<keyword evidence="5" id="KW-0808">Transferase</keyword>
<dbReference type="InterPro" id="IPR002942">
    <property type="entry name" value="S4_RNA-bd"/>
</dbReference>
<dbReference type="InterPro" id="IPR004538">
    <property type="entry name" value="Hemolysin_A/TlyA"/>
</dbReference>
<dbReference type="GO" id="GO:0032259">
    <property type="term" value="P:methylation"/>
    <property type="evidence" value="ECO:0007669"/>
    <property type="project" value="UniProtKB-KW"/>
</dbReference>
<dbReference type="Pfam" id="PF01479">
    <property type="entry name" value="S4"/>
    <property type="match status" value="1"/>
</dbReference>
<dbReference type="Proteomes" id="UP000183255">
    <property type="component" value="Unassembled WGS sequence"/>
</dbReference>
<dbReference type="SUPFAM" id="SSF53335">
    <property type="entry name" value="S-adenosyl-L-methionine-dependent methyltransferases"/>
    <property type="match status" value="1"/>
</dbReference>
<dbReference type="InterPro" id="IPR036986">
    <property type="entry name" value="S4_RNA-bd_sf"/>
</dbReference>
<sequence>MSDKERLDVLLVELGFYESREKARAQIMAGKIYVDDQKSDKPGTKVSRTANIEDRGTKMPYVSRGGYKLAKALEVFGIDVKDKTCLDIGASTGGFTDVMLQSGAKKVYSVDVGYGQFAWKLRTDERVVCLERLNFRYATRDEIEDWIDFSATDVSFISITKIIPKAMELMTEWGEMVALIKPQFEAGRDKVEKKGVIKKKSTHMEVLTAILDFVKEQGLYVYGLDYSPIRGPEGNIEFLIYFGKKDREGEEISPSYVESLVERAHTL</sequence>
<dbReference type="RefSeq" id="WP_031576348.1">
    <property type="nucleotide sequence ID" value="NZ_FNDZ01000004.1"/>
</dbReference>
<dbReference type="Pfam" id="PF01728">
    <property type="entry name" value="FtsJ"/>
    <property type="match status" value="1"/>
</dbReference>
<evidence type="ECO:0000259" key="4">
    <source>
        <dbReference type="SMART" id="SM00363"/>
    </source>
</evidence>
<name>A0A1G8MVY2_9CLOT</name>
<dbReference type="PANTHER" id="PTHR32319:SF0">
    <property type="entry name" value="BACTERIAL HEMOLYSIN-LIKE PROTEIN"/>
    <property type="match status" value="1"/>
</dbReference>
<dbReference type="Gene3D" id="3.10.290.10">
    <property type="entry name" value="RNA-binding S4 domain"/>
    <property type="match status" value="1"/>
</dbReference>
<reference evidence="5 6" key="1">
    <citation type="submission" date="2016-10" db="EMBL/GenBank/DDBJ databases">
        <authorList>
            <person name="de Groot N.N."/>
        </authorList>
    </citation>
    <scope>NUCLEOTIDE SEQUENCE [LARGE SCALE GENOMIC DNA]</scope>
    <source>
        <strain evidence="5 6">CGMCC 1.5058</strain>
    </source>
</reference>
<evidence type="ECO:0000313" key="6">
    <source>
        <dbReference type="Proteomes" id="UP000183255"/>
    </source>
</evidence>
<evidence type="ECO:0000256" key="1">
    <source>
        <dbReference type="ARBA" id="ARBA00022884"/>
    </source>
</evidence>
<organism evidence="5 6">
    <name type="scientific">Proteiniclasticum ruminis</name>
    <dbReference type="NCBI Taxonomy" id="398199"/>
    <lineage>
        <taxon>Bacteria</taxon>
        <taxon>Bacillati</taxon>
        <taxon>Bacillota</taxon>
        <taxon>Clostridia</taxon>
        <taxon>Eubacteriales</taxon>
        <taxon>Clostridiaceae</taxon>
        <taxon>Proteiniclasticum</taxon>
    </lineage>
</organism>
<gene>
    <name evidence="5" type="ORF">SAMN05421804_10413</name>
</gene>
<dbReference type="GO" id="GO:0008168">
    <property type="term" value="F:methyltransferase activity"/>
    <property type="evidence" value="ECO:0007669"/>
    <property type="project" value="UniProtKB-KW"/>
</dbReference>
<dbReference type="GO" id="GO:0003723">
    <property type="term" value="F:RNA binding"/>
    <property type="evidence" value="ECO:0007669"/>
    <property type="project" value="UniProtKB-KW"/>
</dbReference>
<accession>A0A1G8MVY2</accession>
<evidence type="ECO:0000256" key="3">
    <source>
        <dbReference type="PROSITE-ProRule" id="PRU00182"/>
    </source>
</evidence>
<dbReference type="EMBL" id="FNDZ01000004">
    <property type="protein sequence ID" value="SDI72033.1"/>
    <property type="molecule type" value="Genomic_DNA"/>
</dbReference>
<dbReference type="SMART" id="SM00363">
    <property type="entry name" value="S4"/>
    <property type="match status" value="1"/>
</dbReference>
<keyword evidence="5" id="KW-0489">Methyltransferase</keyword>
<dbReference type="AlphaFoldDB" id="A0A1G8MVY2"/>
<keyword evidence="1 3" id="KW-0694">RNA-binding</keyword>
<dbReference type="PROSITE" id="PS50889">
    <property type="entry name" value="S4"/>
    <property type="match status" value="1"/>
</dbReference>
<dbReference type="InterPro" id="IPR002877">
    <property type="entry name" value="RNA_MeTrfase_FtsJ_dom"/>
</dbReference>
<comment type="similarity">
    <text evidence="2">Belongs to the TlyA family.</text>
</comment>
<dbReference type="CDD" id="cd00165">
    <property type="entry name" value="S4"/>
    <property type="match status" value="1"/>
</dbReference>
<evidence type="ECO:0000313" key="5">
    <source>
        <dbReference type="EMBL" id="SDI72033.1"/>
    </source>
</evidence>
<dbReference type="InterPro" id="IPR029063">
    <property type="entry name" value="SAM-dependent_MTases_sf"/>
</dbReference>
<feature type="domain" description="RNA-binding S4" evidence="4">
    <location>
        <begin position="5"/>
        <end position="70"/>
    </location>
</feature>
<dbReference type="PIRSF" id="PIRSF005578">
    <property type="entry name" value="TlyA"/>
    <property type="match status" value="1"/>
</dbReference>
<dbReference type="PANTHER" id="PTHR32319">
    <property type="entry name" value="BACTERIAL HEMOLYSIN-LIKE PROTEIN"/>
    <property type="match status" value="1"/>
</dbReference>
<dbReference type="NCBIfam" id="TIGR00478">
    <property type="entry name" value="tly"/>
    <property type="match status" value="1"/>
</dbReference>
<dbReference type="InterPro" id="IPR047048">
    <property type="entry name" value="TlyA"/>
</dbReference>
<protein>
    <submittedName>
        <fullName evidence="5">23S rRNA (Cytidine1920-2'-O)/16S rRNA (Cytidine1409-2'-O)-methyltransferase</fullName>
    </submittedName>
</protein>
<dbReference type="Gene3D" id="3.40.50.150">
    <property type="entry name" value="Vaccinia Virus protein VP39"/>
    <property type="match status" value="1"/>
</dbReference>
<evidence type="ECO:0000256" key="2">
    <source>
        <dbReference type="ARBA" id="ARBA00029460"/>
    </source>
</evidence>